<evidence type="ECO:0000256" key="7">
    <source>
        <dbReference type="ARBA" id="ARBA00022827"/>
    </source>
</evidence>
<keyword evidence="7" id="KW-0274">FAD</keyword>
<dbReference type="Pfam" id="PF02424">
    <property type="entry name" value="ApbE"/>
    <property type="match status" value="2"/>
</dbReference>
<dbReference type="PANTHER" id="PTHR30040">
    <property type="entry name" value="THIAMINE BIOSYNTHESIS LIPOPROTEIN APBE"/>
    <property type="match status" value="1"/>
</dbReference>
<comment type="cofactor">
    <cofactor evidence="1">
        <name>Mg(2+)</name>
        <dbReference type="ChEBI" id="CHEBI:18420"/>
    </cofactor>
</comment>
<accession>A0A6P2BQQ3</accession>
<dbReference type="GO" id="GO:0016740">
    <property type="term" value="F:transferase activity"/>
    <property type="evidence" value="ECO:0007669"/>
    <property type="project" value="UniProtKB-KW"/>
</dbReference>
<evidence type="ECO:0000256" key="6">
    <source>
        <dbReference type="ARBA" id="ARBA00022723"/>
    </source>
</evidence>
<dbReference type="Gene3D" id="3.10.520.10">
    <property type="entry name" value="ApbE-like domains"/>
    <property type="match status" value="2"/>
</dbReference>
<sequence>MGTVVSFDVPVTARHDGSLDAAVRWLHWVDRVFSPFRPDSDVSLLADAEVTVDGCAPEVAEVIEACAFVRELSGGYFTASPAGRFDPSGYVKGWAVERAADILSAAGSVSHLVNGGGDVQCVGGRPVPSAAGALAGGGTPAGGATAGAPWRVGIADPHRPGRLALVVEARDCGVATSGTAERGTHIINPHAGRPAAGLASLTVAGPSLALADACATAAFAMGPDRARAWAESLPGYEAYAITETGQTWQTAGFAAFIVAA</sequence>
<evidence type="ECO:0000256" key="5">
    <source>
        <dbReference type="ARBA" id="ARBA00022679"/>
    </source>
</evidence>
<evidence type="ECO:0000256" key="8">
    <source>
        <dbReference type="ARBA" id="ARBA00022842"/>
    </source>
</evidence>
<dbReference type="EC" id="2.7.1.180" evidence="2"/>
<keyword evidence="5 11" id="KW-0808">Transferase</keyword>
<evidence type="ECO:0000313" key="12">
    <source>
        <dbReference type="Proteomes" id="UP000460272"/>
    </source>
</evidence>
<reference evidence="11 12" key="1">
    <citation type="submission" date="2018-11" db="EMBL/GenBank/DDBJ databases">
        <title>Trebonia kvetii gen.nov., sp.nov., a novel acidophilic actinobacterium, and proposal of the new actinobacterial family Treboniaceae fam. nov.</title>
        <authorList>
            <person name="Rapoport D."/>
            <person name="Sagova-Mareckova M."/>
            <person name="Sedlacek I."/>
            <person name="Provaznik J."/>
            <person name="Kralova S."/>
            <person name="Pavlinic D."/>
            <person name="Benes V."/>
            <person name="Kopecky J."/>
        </authorList>
    </citation>
    <scope>NUCLEOTIDE SEQUENCE [LARGE SCALE GENOMIC DNA]</scope>
    <source>
        <strain evidence="11 12">15Tr583</strain>
    </source>
</reference>
<evidence type="ECO:0000256" key="4">
    <source>
        <dbReference type="ARBA" id="ARBA00022630"/>
    </source>
</evidence>
<keyword evidence="6" id="KW-0479">Metal-binding</keyword>
<dbReference type="EMBL" id="RPFW01000009">
    <property type="protein sequence ID" value="TVZ00526.1"/>
    <property type="molecule type" value="Genomic_DNA"/>
</dbReference>
<dbReference type="InterPro" id="IPR024932">
    <property type="entry name" value="ApbE"/>
</dbReference>
<keyword evidence="8" id="KW-0460">Magnesium</keyword>
<comment type="caution">
    <text evidence="11">The sequence shown here is derived from an EMBL/GenBank/DDBJ whole genome shotgun (WGS) entry which is preliminary data.</text>
</comment>
<dbReference type="OrthoDB" id="9778595at2"/>
<comment type="catalytic activity">
    <reaction evidence="10">
        <text>L-threonyl-[protein] + FAD = FMN-L-threonyl-[protein] + AMP + H(+)</text>
        <dbReference type="Rhea" id="RHEA:36847"/>
        <dbReference type="Rhea" id="RHEA-COMP:11060"/>
        <dbReference type="Rhea" id="RHEA-COMP:11061"/>
        <dbReference type="ChEBI" id="CHEBI:15378"/>
        <dbReference type="ChEBI" id="CHEBI:30013"/>
        <dbReference type="ChEBI" id="CHEBI:57692"/>
        <dbReference type="ChEBI" id="CHEBI:74257"/>
        <dbReference type="ChEBI" id="CHEBI:456215"/>
        <dbReference type="EC" id="2.7.1.180"/>
    </reaction>
</comment>
<name>A0A6P2BQQ3_9ACTN</name>
<evidence type="ECO:0000256" key="3">
    <source>
        <dbReference type="ARBA" id="ARBA00016337"/>
    </source>
</evidence>
<dbReference type="InterPro" id="IPR003374">
    <property type="entry name" value="ApbE-like_sf"/>
</dbReference>
<protein>
    <recommendedName>
        <fullName evidence="3">FAD:protein FMN transferase</fullName>
        <ecNumber evidence="2">2.7.1.180</ecNumber>
    </recommendedName>
    <alternativeName>
        <fullName evidence="9">Flavin transferase</fullName>
    </alternativeName>
</protein>
<dbReference type="Proteomes" id="UP000460272">
    <property type="component" value="Unassembled WGS sequence"/>
</dbReference>
<proteinExistence type="predicted"/>
<keyword evidence="12" id="KW-1185">Reference proteome</keyword>
<keyword evidence="4" id="KW-0285">Flavoprotein</keyword>
<dbReference type="SUPFAM" id="SSF143631">
    <property type="entry name" value="ApbE-like"/>
    <property type="match status" value="1"/>
</dbReference>
<dbReference type="AlphaFoldDB" id="A0A6P2BQQ3"/>
<dbReference type="GO" id="GO:0046872">
    <property type="term" value="F:metal ion binding"/>
    <property type="evidence" value="ECO:0007669"/>
    <property type="project" value="UniProtKB-KW"/>
</dbReference>
<gene>
    <name evidence="11" type="ORF">EAS64_37600</name>
</gene>
<dbReference type="PANTHER" id="PTHR30040:SF2">
    <property type="entry name" value="FAD:PROTEIN FMN TRANSFERASE"/>
    <property type="match status" value="1"/>
</dbReference>
<evidence type="ECO:0000256" key="1">
    <source>
        <dbReference type="ARBA" id="ARBA00001946"/>
    </source>
</evidence>
<evidence type="ECO:0000256" key="10">
    <source>
        <dbReference type="ARBA" id="ARBA00048540"/>
    </source>
</evidence>
<evidence type="ECO:0000256" key="2">
    <source>
        <dbReference type="ARBA" id="ARBA00011955"/>
    </source>
</evidence>
<evidence type="ECO:0000256" key="9">
    <source>
        <dbReference type="ARBA" id="ARBA00031306"/>
    </source>
</evidence>
<organism evidence="11 12">
    <name type="scientific">Trebonia kvetii</name>
    <dbReference type="NCBI Taxonomy" id="2480626"/>
    <lineage>
        <taxon>Bacteria</taxon>
        <taxon>Bacillati</taxon>
        <taxon>Actinomycetota</taxon>
        <taxon>Actinomycetes</taxon>
        <taxon>Streptosporangiales</taxon>
        <taxon>Treboniaceae</taxon>
        <taxon>Trebonia</taxon>
    </lineage>
</organism>
<evidence type="ECO:0000313" key="11">
    <source>
        <dbReference type="EMBL" id="TVZ00526.1"/>
    </source>
</evidence>